<dbReference type="Proteomes" id="UP000315471">
    <property type="component" value="Unassembled WGS sequence"/>
</dbReference>
<accession>A0A5C6E4B6</accession>
<comment type="caution">
    <text evidence="1">The sequence shown here is derived from an EMBL/GenBank/DDBJ whole genome shotgun (WGS) entry which is preliminary data.</text>
</comment>
<dbReference type="AlphaFoldDB" id="A0A5C6E4B6"/>
<reference evidence="1 2" key="1">
    <citation type="submission" date="2019-02" db="EMBL/GenBank/DDBJ databases">
        <title>Deep-cultivation of Planctomycetes and their phenomic and genomic characterization uncovers novel biology.</title>
        <authorList>
            <person name="Wiegand S."/>
            <person name="Jogler M."/>
            <person name="Boedeker C."/>
            <person name="Pinto D."/>
            <person name="Vollmers J."/>
            <person name="Rivas-Marin E."/>
            <person name="Kohn T."/>
            <person name="Peeters S.H."/>
            <person name="Heuer A."/>
            <person name="Rast P."/>
            <person name="Oberbeckmann S."/>
            <person name="Bunk B."/>
            <person name="Jeske O."/>
            <person name="Meyerdierks A."/>
            <person name="Storesund J.E."/>
            <person name="Kallscheuer N."/>
            <person name="Luecker S."/>
            <person name="Lage O.M."/>
            <person name="Pohl T."/>
            <person name="Merkel B.J."/>
            <person name="Hornburger P."/>
            <person name="Mueller R.-W."/>
            <person name="Bruemmer F."/>
            <person name="Labrenz M."/>
            <person name="Spormann A.M."/>
            <person name="Op Den Camp H."/>
            <person name="Overmann J."/>
            <person name="Amann R."/>
            <person name="Jetten M.S.M."/>
            <person name="Mascher T."/>
            <person name="Medema M.H."/>
            <person name="Devos D.P."/>
            <person name="Kaster A.-K."/>
            <person name="Ovreas L."/>
            <person name="Rohde M."/>
            <person name="Galperin M.Y."/>
            <person name="Jogler C."/>
        </authorList>
    </citation>
    <scope>NUCLEOTIDE SEQUENCE [LARGE SCALE GENOMIC DNA]</scope>
    <source>
        <strain evidence="1 2">Q31b</strain>
    </source>
</reference>
<proteinExistence type="predicted"/>
<protein>
    <submittedName>
        <fullName evidence="1">Uncharacterized protein</fullName>
    </submittedName>
</protein>
<evidence type="ECO:0000313" key="1">
    <source>
        <dbReference type="EMBL" id="TWU43762.1"/>
    </source>
</evidence>
<gene>
    <name evidence="1" type="ORF">Q31b_12920</name>
</gene>
<dbReference type="EMBL" id="SJPY01000002">
    <property type="protein sequence ID" value="TWU43762.1"/>
    <property type="molecule type" value="Genomic_DNA"/>
</dbReference>
<keyword evidence="2" id="KW-1185">Reference proteome</keyword>
<sequence length="75" mass="8295">MISLANRTSRALSDPAIDHAVTNRLLAAIVCRLNVTVEHETKAILRKIVILRNVALISLVLYGSEARSEIPSLFR</sequence>
<evidence type="ECO:0000313" key="2">
    <source>
        <dbReference type="Proteomes" id="UP000315471"/>
    </source>
</evidence>
<organism evidence="1 2">
    <name type="scientific">Novipirellula aureliae</name>
    <dbReference type="NCBI Taxonomy" id="2527966"/>
    <lineage>
        <taxon>Bacteria</taxon>
        <taxon>Pseudomonadati</taxon>
        <taxon>Planctomycetota</taxon>
        <taxon>Planctomycetia</taxon>
        <taxon>Pirellulales</taxon>
        <taxon>Pirellulaceae</taxon>
        <taxon>Novipirellula</taxon>
    </lineage>
</organism>
<name>A0A5C6E4B6_9BACT</name>